<evidence type="ECO:0000259" key="5">
    <source>
        <dbReference type="Pfam" id="PF00496"/>
    </source>
</evidence>
<dbReference type="Pfam" id="PF00496">
    <property type="entry name" value="SBP_bac_5"/>
    <property type="match status" value="1"/>
</dbReference>
<comment type="similarity">
    <text evidence="2">Belongs to the bacterial solute-binding protein 5 family.</text>
</comment>
<dbReference type="GO" id="GO:1904680">
    <property type="term" value="F:peptide transmembrane transporter activity"/>
    <property type="evidence" value="ECO:0007669"/>
    <property type="project" value="TreeGrafter"/>
</dbReference>
<evidence type="ECO:0000256" key="2">
    <source>
        <dbReference type="ARBA" id="ARBA00005695"/>
    </source>
</evidence>
<dbReference type="GO" id="GO:0043190">
    <property type="term" value="C:ATP-binding cassette (ABC) transporter complex"/>
    <property type="evidence" value="ECO:0007669"/>
    <property type="project" value="InterPro"/>
</dbReference>
<dbReference type="InterPro" id="IPR000914">
    <property type="entry name" value="SBP_5_dom"/>
</dbReference>
<dbReference type="FunFam" id="3.10.105.10:FF:000001">
    <property type="entry name" value="Oligopeptide ABC transporter, oligopeptide-binding protein"/>
    <property type="match status" value="1"/>
</dbReference>
<dbReference type="InterPro" id="IPR039424">
    <property type="entry name" value="SBP_5"/>
</dbReference>
<dbReference type="Gene3D" id="3.10.105.10">
    <property type="entry name" value="Dipeptide-binding Protein, Domain 3"/>
    <property type="match status" value="1"/>
</dbReference>
<accession>A0A8J2BN74</accession>
<sequence length="541" mass="61055">MVDSRARQARTFLGRGLWGAIVAGTLLLGCSPCPGSSPPELVFVNGPEPESLDPHLITGQPESRLCEALFEGLVARDAQGRIVPGVAESWELSPDGRTYTFHLRSCRWSDGHPLTAAELVASWQRAISPKTASRYADLYDDIENARSYRLGRLKDFSRVGVRAPDARTVIVRLEHPVPYFLDLCAQPVFYPVPIATVERWKDDWTKPRHIVSNGAYTLVSWRINDRVCLRKNPLYWRANEVHISRIDALAVTQATTAFNLFYTSGADLILDKGLVPTFFLESLSRQPYFHSGPFFATYFYRFNVTRWPLSDPRVRKALAMSINKNRLVTRITRAGERIAPSLTPPGVPGYTPPKGLAYNPERARQLLAEAGFPGGKGFPRLSILYNAGQQNEQIATEIQAMWREVLGIDVELRNEEWKVYLGSLSSLQYDIARSSWVGDYLDPNTFLSLFLSGGGNNNTGWSNRRYDALLQEAAREATQKRRFERLREAEELLLEEAPIAPLYFYQAVLLYHADHLGGIGPNLLDHHPLRCLFIRKSIRNP</sequence>
<evidence type="ECO:0000256" key="3">
    <source>
        <dbReference type="ARBA" id="ARBA00022448"/>
    </source>
</evidence>
<dbReference type="GO" id="GO:0030288">
    <property type="term" value="C:outer membrane-bounded periplasmic space"/>
    <property type="evidence" value="ECO:0007669"/>
    <property type="project" value="UniProtKB-ARBA"/>
</dbReference>
<dbReference type="Gene3D" id="3.40.190.10">
    <property type="entry name" value="Periplasmic binding protein-like II"/>
    <property type="match status" value="1"/>
</dbReference>
<feature type="domain" description="Solute-binding protein family 5" evidence="5">
    <location>
        <begin position="82"/>
        <end position="458"/>
    </location>
</feature>
<proteinExistence type="inferred from homology"/>
<dbReference type="FunFam" id="3.90.76.10:FF:000001">
    <property type="entry name" value="Oligopeptide ABC transporter substrate-binding protein"/>
    <property type="match status" value="1"/>
</dbReference>
<dbReference type="PANTHER" id="PTHR30290">
    <property type="entry name" value="PERIPLASMIC BINDING COMPONENT OF ABC TRANSPORTER"/>
    <property type="match status" value="1"/>
</dbReference>
<dbReference type="Proteomes" id="UP000663859">
    <property type="component" value="Unassembled WGS sequence"/>
</dbReference>
<dbReference type="InterPro" id="IPR030678">
    <property type="entry name" value="Peptide/Ni-bd"/>
</dbReference>
<dbReference type="AlphaFoldDB" id="A0A8J2BN74"/>
<evidence type="ECO:0000256" key="1">
    <source>
        <dbReference type="ARBA" id="ARBA00004196"/>
    </source>
</evidence>
<name>A0A8J2BN74_9BACT</name>
<dbReference type="GO" id="GO:0015833">
    <property type="term" value="P:peptide transport"/>
    <property type="evidence" value="ECO:0007669"/>
    <property type="project" value="TreeGrafter"/>
</dbReference>
<dbReference type="PROSITE" id="PS51257">
    <property type="entry name" value="PROKAR_LIPOPROTEIN"/>
    <property type="match status" value="1"/>
</dbReference>
<dbReference type="EMBL" id="CAJNOB010000004">
    <property type="protein sequence ID" value="CAF0692515.1"/>
    <property type="molecule type" value="Genomic_DNA"/>
</dbReference>
<evidence type="ECO:0000313" key="6">
    <source>
        <dbReference type="EMBL" id="CAF0692515.1"/>
    </source>
</evidence>
<keyword evidence="7" id="KW-1185">Reference proteome</keyword>
<dbReference type="CDD" id="cd08504">
    <property type="entry name" value="PBP2_OppA"/>
    <property type="match status" value="1"/>
</dbReference>
<keyword evidence="4" id="KW-0732">Signal</keyword>
<evidence type="ECO:0000256" key="4">
    <source>
        <dbReference type="ARBA" id="ARBA00022729"/>
    </source>
</evidence>
<reference evidence="6" key="1">
    <citation type="submission" date="2021-02" db="EMBL/GenBank/DDBJ databases">
        <authorList>
            <person name="Cremers G."/>
            <person name="Picone N."/>
        </authorList>
    </citation>
    <scope>NUCLEOTIDE SEQUENCE</scope>
    <source>
        <strain evidence="6">PQ17</strain>
    </source>
</reference>
<keyword evidence="3" id="KW-0813">Transport</keyword>
<gene>
    <name evidence="6" type="ORF">MPNT_120043</name>
</gene>
<protein>
    <submittedName>
        <fullName evidence="6">Oligopeptide ABC transporter, periplasmic oligopeptide-binding protein oppA (TC 3.A.1.5.1)</fullName>
    </submittedName>
</protein>
<dbReference type="PIRSF" id="PIRSF002741">
    <property type="entry name" value="MppA"/>
    <property type="match status" value="1"/>
</dbReference>
<evidence type="ECO:0000313" key="7">
    <source>
        <dbReference type="Proteomes" id="UP000663859"/>
    </source>
</evidence>
<organism evidence="6 7">
    <name type="scientific">Candidatus Methylacidithermus pantelleriae</name>
    <dbReference type="NCBI Taxonomy" id="2744239"/>
    <lineage>
        <taxon>Bacteria</taxon>
        <taxon>Pseudomonadati</taxon>
        <taxon>Verrucomicrobiota</taxon>
        <taxon>Methylacidiphilae</taxon>
        <taxon>Methylacidiphilales</taxon>
        <taxon>Methylacidiphilaceae</taxon>
        <taxon>Candidatus Methylacidithermus</taxon>
    </lineage>
</organism>
<dbReference type="SUPFAM" id="SSF53850">
    <property type="entry name" value="Periplasmic binding protein-like II"/>
    <property type="match status" value="1"/>
</dbReference>
<dbReference type="PANTHER" id="PTHR30290:SF83">
    <property type="entry name" value="ABC TRANSPORTER SUBSTRATE-BINDING PROTEIN"/>
    <property type="match status" value="1"/>
</dbReference>
<comment type="caution">
    <text evidence="6">The sequence shown here is derived from an EMBL/GenBank/DDBJ whole genome shotgun (WGS) entry which is preliminary data.</text>
</comment>
<comment type="subcellular location">
    <subcellularLocation>
        <location evidence="1">Cell envelope</location>
    </subcellularLocation>
</comment>
<dbReference type="Gene3D" id="3.90.76.10">
    <property type="entry name" value="Dipeptide-binding Protein, Domain 1"/>
    <property type="match status" value="1"/>
</dbReference>